<feature type="signal peptide" evidence="1">
    <location>
        <begin position="1"/>
        <end position="23"/>
    </location>
</feature>
<organism evidence="2 3">
    <name type="scientific">Carnegiea gigantea</name>
    <dbReference type="NCBI Taxonomy" id="171969"/>
    <lineage>
        <taxon>Eukaryota</taxon>
        <taxon>Viridiplantae</taxon>
        <taxon>Streptophyta</taxon>
        <taxon>Embryophyta</taxon>
        <taxon>Tracheophyta</taxon>
        <taxon>Spermatophyta</taxon>
        <taxon>Magnoliopsida</taxon>
        <taxon>eudicotyledons</taxon>
        <taxon>Gunneridae</taxon>
        <taxon>Pentapetalae</taxon>
        <taxon>Caryophyllales</taxon>
        <taxon>Cactineae</taxon>
        <taxon>Cactaceae</taxon>
        <taxon>Cactoideae</taxon>
        <taxon>Echinocereeae</taxon>
        <taxon>Carnegiea</taxon>
    </lineage>
</organism>
<evidence type="ECO:0000313" key="2">
    <source>
        <dbReference type="EMBL" id="KAJ8425433.1"/>
    </source>
</evidence>
<dbReference type="EMBL" id="JAKOGI010001474">
    <property type="protein sequence ID" value="KAJ8425433.1"/>
    <property type="molecule type" value="Genomic_DNA"/>
</dbReference>
<evidence type="ECO:0000256" key="1">
    <source>
        <dbReference type="SAM" id="SignalP"/>
    </source>
</evidence>
<comment type="caution">
    <text evidence="2">The sequence shown here is derived from an EMBL/GenBank/DDBJ whole genome shotgun (WGS) entry which is preliminary data.</text>
</comment>
<gene>
    <name evidence="2" type="ORF">Cgig2_032233</name>
</gene>
<sequence>MPQLHTLLHFHLTLIVLINSSSRRDLILEFSKLLSLHSRRGREPVVVSAVLSTALGRSSFSCEYGMGYFSAVVPGGVRHANVPWMIHISRSSADRHIELSMCLRVLIAQAQRHNACILCLTAAAGTELADAYSPDTVIASSPGKEVHDPWAFCLHAALLRQAFAHCGKFLTAASRRSLGRVSVPVWLIILSDQLLIVALVDLIASIIVQSSSRRAPLLLDPQRQNVRLAPTVHHDSLSRDH</sequence>
<feature type="chain" id="PRO_5040471633" evidence="1">
    <location>
        <begin position="24"/>
        <end position="241"/>
    </location>
</feature>
<keyword evidence="3" id="KW-1185">Reference proteome</keyword>
<dbReference type="AlphaFoldDB" id="A0A9Q1JMK5"/>
<dbReference type="Proteomes" id="UP001153076">
    <property type="component" value="Unassembled WGS sequence"/>
</dbReference>
<accession>A0A9Q1JMK5</accession>
<dbReference type="OrthoDB" id="1721053at2759"/>
<dbReference type="PANTHER" id="PTHR38146">
    <property type="entry name" value="30S RIBOSOMAL PROTEIN S12, CHLOROPLASTIC"/>
    <property type="match status" value="1"/>
</dbReference>
<evidence type="ECO:0000313" key="3">
    <source>
        <dbReference type="Proteomes" id="UP001153076"/>
    </source>
</evidence>
<name>A0A9Q1JMK5_9CARY</name>
<protein>
    <submittedName>
        <fullName evidence="2">Uncharacterized protein</fullName>
    </submittedName>
</protein>
<reference evidence="2" key="1">
    <citation type="submission" date="2022-04" db="EMBL/GenBank/DDBJ databases">
        <title>Carnegiea gigantea Genome sequencing and assembly v2.</title>
        <authorList>
            <person name="Copetti D."/>
            <person name="Sanderson M.J."/>
            <person name="Burquez A."/>
            <person name="Wojciechowski M.F."/>
        </authorList>
    </citation>
    <scope>NUCLEOTIDE SEQUENCE</scope>
    <source>
        <strain evidence="2">SGP5-SGP5p</strain>
        <tissue evidence="2">Aerial part</tissue>
    </source>
</reference>
<dbReference type="PANTHER" id="PTHR38146:SF9">
    <property type="entry name" value="UNKNOW PROTEIN"/>
    <property type="match status" value="1"/>
</dbReference>
<proteinExistence type="predicted"/>
<keyword evidence="1" id="KW-0732">Signal</keyword>